<evidence type="ECO:0000313" key="2">
    <source>
        <dbReference type="Proteomes" id="UP001501624"/>
    </source>
</evidence>
<keyword evidence="2" id="KW-1185">Reference proteome</keyword>
<organism evidence="1 2">
    <name type="scientific">Amycolatopsis tucumanensis</name>
    <dbReference type="NCBI Taxonomy" id="401106"/>
    <lineage>
        <taxon>Bacteria</taxon>
        <taxon>Bacillati</taxon>
        <taxon>Actinomycetota</taxon>
        <taxon>Actinomycetes</taxon>
        <taxon>Pseudonocardiales</taxon>
        <taxon>Pseudonocardiaceae</taxon>
        <taxon>Amycolatopsis</taxon>
    </lineage>
</organism>
<gene>
    <name evidence="1" type="ORF">GCM10022380_54550</name>
</gene>
<reference evidence="2" key="1">
    <citation type="journal article" date="2019" name="Int. J. Syst. Evol. Microbiol.">
        <title>The Global Catalogue of Microorganisms (GCM) 10K type strain sequencing project: providing services to taxonomists for standard genome sequencing and annotation.</title>
        <authorList>
            <consortium name="The Broad Institute Genomics Platform"/>
            <consortium name="The Broad Institute Genome Sequencing Center for Infectious Disease"/>
            <person name="Wu L."/>
            <person name="Ma J."/>
        </authorList>
    </citation>
    <scope>NUCLEOTIDE SEQUENCE [LARGE SCALE GENOMIC DNA]</scope>
    <source>
        <strain evidence="2">JCM 17017</strain>
    </source>
</reference>
<accession>A0ABP7IXV7</accession>
<evidence type="ECO:0000313" key="1">
    <source>
        <dbReference type="EMBL" id="GAA3829072.1"/>
    </source>
</evidence>
<dbReference type="EMBL" id="BAABCM010000008">
    <property type="protein sequence ID" value="GAA3829072.1"/>
    <property type="molecule type" value="Genomic_DNA"/>
</dbReference>
<dbReference type="Proteomes" id="UP001501624">
    <property type="component" value="Unassembled WGS sequence"/>
</dbReference>
<comment type="caution">
    <text evidence="1">The sequence shown here is derived from an EMBL/GenBank/DDBJ whole genome shotgun (WGS) entry which is preliminary data.</text>
</comment>
<proteinExistence type="predicted"/>
<sequence>MVVLTFMPTPGARVRRKHQHYNVWEYGRVLPYGWIDEVTGEWRHGTLFPVRWEPYGFVSLETTSSVSEVDEPAS</sequence>
<name>A0ABP7IXV7_9PSEU</name>
<protein>
    <submittedName>
        <fullName evidence="1">Uncharacterized protein</fullName>
    </submittedName>
</protein>